<sequence>MVNKLVQAFLLFRDSNAKVIVVCLFLSTMLWFTLELNKEQSIEVSYPVSFEYNDSLFIPTTPLPKHIRIMIKGTGWQVLSKYFGLSGKSVVYDINGMLQSYVDGSIHKKTYILPALPQSQAKIRKSLETVELLGVLSDTLSFTFDRRAKRTLPLSIYHEKALAEDFQIDGKVTIEPQFVVFEGPEKMVKNLADPFMLELPEKNIKTAYDNEVTISLPANQQKLIVQDKKTAKIQFDVAKFMSKTFRVPVMAKGFPSSTQFTLSNRAVQLKFHFKASDLGQIRLKEFKVYADFSELNPADSTIKLKLIKPAVVTDYQMVPNKIKLRNVEKKDS</sequence>
<dbReference type="Proteomes" id="UP000004095">
    <property type="component" value="Unassembled WGS sequence"/>
</dbReference>
<comment type="caution">
    <text evidence="1">The sequence shown here is derived from an EMBL/GenBank/DDBJ whole genome shotgun (WGS) entry which is preliminary data.</text>
</comment>
<keyword evidence="2" id="KW-1185">Reference proteome</keyword>
<evidence type="ECO:0000313" key="1">
    <source>
        <dbReference type="EMBL" id="EAY28860.1"/>
    </source>
</evidence>
<dbReference type="InterPro" id="IPR053154">
    <property type="entry name" value="c-di-AMP_regulator"/>
</dbReference>
<evidence type="ECO:0000313" key="2">
    <source>
        <dbReference type="Proteomes" id="UP000004095"/>
    </source>
</evidence>
<evidence type="ECO:0008006" key="3">
    <source>
        <dbReference type="Google" id="ProtNLM"/>
    </source>
</evidence>
<reference evidence="1 2" key="1">
    <citation type="submission" date="2007-01" db="EMBL/GenBank/DDBJ databases">
        <authorList>
            <person name="Haygood M."/>
            <person name="Podell S."/>
            <person name="Anderson C."/>
            <person name="Hopkinson B."/>
            <person name="Roe K."/>
            <person name="Barbeau K."/>
            <person name="Gaasterland T."/>
            <person name="Ferriera S."/>
            <person name="Johnson J."/>
            <person name="Kravitz S."/>
            <person name="Beeson K."/>
            <person name="Sutton G."/>
            <person name="Rogers Y.-H."/>
            <person name="Friedman R."/>
            <person name="Frazier M."/>
            <person name="Venter J.C."/>
        </authorList>
    </citation>
    <scope>NUCLEOTIDE SEQUENCE [LARGE SCALE GENOMIC DNA]</scope>
    <source>
        <strain evidence="1 2">ATCC 23134</strain>
    </source>
</reference>
<dbReference type="AlphaFoldDB" id="A1ZKP4"/>
<dbReference type="PANTHER" id="PTHR37804">
    <property type="entry name" value="CDAA REGULATORY PROTEIN CDAR"/>
    <property type="match status" value="1"/>
</dbReference>
<protein>
    <recommendedName>
        <fullName evidence="3">YbbR-like domain-containing protein</fullName>
    </recommendedName>
</protein>
<dbReference type="EMBL" id="AAWS01000013">
    <property type="protein sequence ID" value="EAY28860.1"/>
    <property type="molecule type" value="Genomic_DNA"/>
</dbReference>
<name>A1ZKP4_MICM2</name>
<dbReference type="Gene3D" id="2.170.120.30">
    <property type="match status" value="1"/>
</dbReference>
<dbReference type="eggNOG" id="COG4856">
    <property type="taxonomic scope" value="Bacteria"/>
</dbReference>
<accession>A1ZKP4</accession>
<organism evidence="1 2">
    <name type="scientific">Microscilla marina ATCC 23134</name>
    <dbReference type="NCBI Taxonomy" id="313606"/>
    <lineage>
        <taxon>Bacteria</taxon>
        <taxon>Pseudomonadati</taxon>
        <taxon>Bacteroidota</taxon>
        <taxon>Cytophagia</taxon>
        <taxon>Cytophagales</taxon>
        <taxon>Microscillaceae</taxon>
        <taxon>Microscilla</taxon>
    </lineage>
</organism>
<proteinExistence type="predicted"/>
<gene>
    <name evidence="1" type="ORF">M23134_00013</name>
</gene>
<dbReference type="PANTHER" id="PTHR37804:SF1">
    <property type="entry name" value="CDAA REGULATORY PROTEIN CDAR"/>
    <property type="match status" value="1"/>
</dbReference>